<dbReference type="SUPFAM" id="SSF51556">
    <property type="entry name" value="Metallo-dependent hydrolases"/>
    <property type="match status" value="1"/>
</dbReference>
<dbReference type="PROSITE" id="PS51365">
    <property type="entry name" value="RENAL_DIPEPTIDASE_2"/>
    <property type="match status" value="1"/>
</dbReference>
<dbReference type="PANTHER" id="PTHR10443:SF12">
    <property type="entry name" value="DIPEPTIDASE"/>
    <property type="match status" value="1"/>
</dbReference>
<reference evidence="3 4" key="1">
    <citation type="submission" date="2019-07" db="EMBL/GenBank/DDBJ databases">
        <title>Draft genome assembly of a fouling barnacle, Amphibalanus amphitrite (Darwin, 1854): The first reference genome for Thecostraca.</title>
        <authorList>
            <person name="Kim W."/>
        </authorList>
    </citation>
    <scope>NUCLEOTIDE SEQUENCE [LARGE SCALE GENOMIC DNA]</scope>
    <source>
        <strain evidence="3">SNU_AA5</strain>
        <tissue evidence="3">Soma without cirri and trophi</tissue>
    </source>
</reference>
<dbReference type="OrthoDB" id="445695at2759"/>
<dbReference type="Gene3D" id="3.20.20.140">
    <property type="entry name" value="Metal-dependent hydrolases"/>
    <property type="match status" value="1"/>
</dbReference>
<keyword evidence="1" id="KW-1015">Disulfide bond</keyword>
<dbReference type="GO" id="GO:0006508">
    <property type="term" value="P:proteolysis"/>
    <property type="evidence" value="ECO:0007669"/>
    <property type="project" value="UniProtKB-KW"/>
</dbReference>
<keyword evidence="4" id="KW-1185">Reference proteome</keyword>
<dbReference type="Pfam" id="PF01244">
    <property type="entry name" value="Peptidase_M19"/>
    <property type="match status" value="1"/>
</dbReference>
<keyword evidence="1" id="KW-0378">Hydrolase</keyword>
<accession>A0A6A4V1D4</accession>
<dbReference type="Proteomes" id="UP000440578">
    <property type="component" value="Unassembled WGS sequence"/>
</dbReference>
<comment type="caution">
    <text evidence="3">The sequence shown here is derived from an EMBL/GenBank/DDBJ whole genome shotgun (WGS) entry which is preliminary data.</text>
</comment>
<evidence type="ECO:0000313" key="4">
    <source>
        <dbReference type="Proteomes" id="UP000440578"/>
    </source>
</evidence>
<keyword evidence="1" id="KW-0325">Glycoprotein</keyword>
<keyword evidence="1" id="KW-0336">GPI-anchor</keyword>
<gene>
    <name evidence="3" type="primary">DPEP2_2</name>
    <name evidence="3" type="ORF">FJT64_013883</name>
</gene>
<keyword evidence="1" id="KW-0472">Membrane</keyword>
<keyword evidence="1" id="KW-0224">Dipeptidase</keyword>
<feature type="region of interest" description="Disordered" evidence="2">
    <location>
        <begin position="375"/>
        <end position="396"/>
    </location>
</feature>
<dbReference type="EMBL" id="VIIS01002171">
    <property type="protein sequence ID" value="KAF0287713.1"/>
    <property type="molecule type" value="Genomic_DNA"/>
</dbReference>
<dbReference type="CDD" id="cd01301">
    <property type="entry name" value="rDP_like"/>
    <property type="match status" value="1"/>
</dbReference>
<keyword evidence="1" id="KW-0479">Metal-binding</keyword>
<proteinExistence type="inferred from homology"/>
<protein>
    <recommendedName>
        <fullName evidence="1">Dipeptidase</fullName>
        <ecNumber evidence="1">3.4.13.19</ecNumber>
    </recommendedName>
</protein>
<evidence type="ECO:0000256" key="2">
    <source>
        <dbReference type="SAM" id="MobiDB-lite"/>
    </source>
</evidence>
<dbReference type="EC" id="3.4.13.19" evidence="1"/>
<evidence type="ECO:0000256" key="1">
    <source>
        <dbReference type="RuleBase" id="RU341113"/>
    </source>
</evidence>
<evidence type="ECO:0000313" key="3">
    <source>
        <dbReference type="EMBL" id="KAF0287713.1"/>
    </source>
</evidence>
<keyword evidence="1" id="KW-0449">Lipoprotein</keyword>
<sequence>MVLAAATSVGVGVPLALQARRSASLAQRLELVTSLLQQVPLIDGRWSHTDLPRLRRGMVGAQFWAAYVPCESQWKDAVPMSVEQIDVVRRLVEKYPQYLSLATSVQEIEESHSRGRIASLLGVEGGHSLGARLAVLRTFYQSGVRYLTLTHTCDTPWATSASTETEEQNAGKGLNDFGRAVVLEMNRLGMIVDLSHTSRQTTLDALEVSRAPVIFSHSSARALCNTTRNVPDDILRLVASRGGLVMVNFYSEFIGCGPNATLVNVIEHLNYIREVAGIDHVGLGAGYDGINWTPEGLEDVSKYPYLFAELLSDSTWTEEDLKKLAGQNFLRVFRRVEEVSRELSSRQATPREDRIDPRQLLYTSAARCSWELSEALSRQQQLPPQPEGEQGEQGEL</sequence>
<comment type="cofactor">
    <cofactor evidence="1">
        <name>Zn(2+)</name>
        <dbReference type="ChEBI" id="CHEBI:29105"/>
    </cofactor>
</comment>
<dbReference type="PROSITE" id="PS00869">
    <property type="entry name" value="RENAL_DIPEPTIDASE_1"/>
    <property type="match status" value="1"/>
</dbReference>
<comment type="catalytic activity">
    <reaction evidence="1">
        <text>an L-aminoacyl-L-amino acid + H2O = 2 an L-alpha-amino acid</text>
        <dbReference type="Rhea" id="RHEA:48940"/>
        <dbReference type="ChEBI" id="CHEBI:15377"/>
        <dbReference type="ChEBI" id="CHEBI:59869"/>
        <dbReference type="ChEBI" id="CHEBI:77460"/>
        <dbReference type="EC" id="3.4.13.19"/>
    </reaction>
</comment>
<keyword evidence="1" id="KW-0645">Protease</keyword>
<comment type="subunit">
    <text evidence="1">Homodimer; disulfide-linked.</text>
</comment>
<dbReference type="PANTHER" id="PTHR10443">
    <property type="entry name" value="MICROSOMAL DIPEPTIDASE"/>
    <property type="match status" value="1"/>
</dbReference>
<dbReference type="InterPro" id="IPR000180">
    <property type="entry name" value="Dipep_AS"/>
</dbReference>
<comment type="similarity">
    <text evidence="1">Belongs to the metallo-dependent hydrolases superfamily. Peptidase M19 family.</text>
</comment>
<dbReference type="InterPro" id="IPR008257">
    <property type="entry name" value="Pept_M19"/>
</dbReference>
<organism evidence="3 4">
    <name type="scientific">Amphibalanus amphitrite</name>
    <name type="common">Striped barnacle</name>
    <name type="synonym">Balanus amphitrite</name>
    <dbReference type="NCBI Taxonomy" id="1232801"/>
    <lineage>
        <taxon>Eukaryota</taxon>
        <taxon>Metazoa</taxon>
        <taxon>Ecdysozoa</taxon>
        <taxon>Arthropoda</taxon>
        <taxon>Crustacea</taxon>
        <taxon>Multicrustacea</taxon>
        <taxon>Cirripedia</taxon>
        <taxon>Thoracica</taxon>
        <taxon>Thoracicalcarea</taxon>
        <taxon>Balanomorpha</taxon>
        <taxon>Balanoidea</taxon>
        <taxon>Balanidae</taxon>
        <taxon>Amphibalaninae</taxon>
        <taxon>Amphibalanus</taxon>
    </lineage>
</organism>
<keyword evidence="1" id="KW-0482">Metalloprotease</keyword>
<comment type="subcellular location">
    <subcellularLocation>
        <location evidence="1">Membrane</location>
        <topology evidence="1">Lipid-anchor</topology>
        <topology evidence="1">GPI-anchor</topology>
    </subcellularLocation>
</comment>
<dbReference type="InterPro" id="IPR032466">
    <property type="entry name" value="Metal_Hydrolase"/>
</dbReference>
<keyword evidence="1" id="KW-0862">Zinc</keyword>
<dbReference type="GO" id="GO:0070573">
    <property type="term" value="F:metallodipeptidase activity"/>
    <property type="evidence" value="ECO:0007669"/>
    <property type="project" value="InterPro"/>
</dbReference>
<dbReference type="GO" id="GO:0098552">
    <property type="term" value="C:side of membrane"/>
    <property type="evidence" value="ECO:0007669"/>
    <property type="project" value="UniProtKB-KW"/>
</dbReference>
<dbReference type="GO" id="GO:0046872">
    <property type="term" value="F:metal ion binding"/>
    <property type="evidence" value="ECO:0007669"/>
    <property type="project" value="UniProtKB-UniRule"/>
</dbReference>
<dbReference type="AlphaFoldDB" id="A0A6A4V1D4"/>
<name>A0A6A4V1D4_AMPAM</name>